<dbReference type="EMBL" id="CADCWN010000188">
    <property type="protein sequence ID" value="CAA9575159.1"/>
    <property type="molecule type" value="Genomic_DNA"/>
</dbReference>
<keyword evidence="2" id="KW-0732">Signal</keyword>
<protein>
    <submittedName>
        <fullName evidence="3">Uncharacterized protein</fullName>
    </submittedName>
</protein>
<accession>A0A6J4VJ49</accession>
<evidence type="ECO:0000256" key="2">
    <source>
        <dbReference type="SAM" id="SignalP"/>
    </source>
</evidence>
<dbReference type="AlphaFoldDB" id="A0A6J4VJ49"/>
<organism evidence="3">
    <name type="scientific">uncultured Thermomicrobiales bacterium</name>
    <dbReference type="NCBI Taxonomy" id="1645740"/>
    <lineage>
        <taxon>Bacteria</taxon>
        <taxon>Pseudomonadati</taxon>
        <taxon>Thermomicrobiota</taxon>
        <taxon>Thermomicrobia</taxon>
        <taxon>Thermomicrobiales</taxon>
        <taxon>environmental samples</taxon>
    </lineage>
</organism>
<gene>
    <name evidence="3" type="ORF">AVDCRST_MAG18-2464</name>
</gene>
<dbReference type="SUPFAM" id="SSF89372">
    <property type="entry name" value="Fucose-specific lectin"/>
    <property type="match status" value="1"/>
</dbReference>
<proteinExistence type="predicted"/>
<feature type="compositionally biased region" description="Pro residues" evidence="1">
    <location>
        <begin position="393"/>
        <end position="410"/>
    </location>
</feature>
<reference evidence="3" key="1">
    <citation type="submission" date="2020-02" db="EMBL/GenBank/DDBJ databases">
        <authorList>
            <person name="Meier V. D."/>
        </authorList>
    </citation>
    <scope>NUCLEOTIDE SEQUENCE</scope>
    <source>
        <strain evidence="3">AVDCRST_MAG18</strain>
    </source>
</reference>
<feature type="chain" id="PRO_5026923560" evidence="2">
    <location>
        <begin position="32"/>
        <end position="506"/>
    </location>
</feature>
<sequence length="506" mass="54895">MSPLRLFARFALAWAVVTAALSFGTPAITLADNGERVSYTAHASLSELALSPDGGRVYLVWFDFVNAQDQGLGEVYFRYRDAAGWHPALDQPPVNISGSPDTHSEQPTIAVDTNGGVHIAWGEGRPRTLFERYLPPGADPASAGVWGDRILISNEDDVQNANMAADQAGGVWIVYTIRANDTYDVFARHRSPSGWEGSQNVSRAGGRGAFVGKVAVDPGGVVSVLWWERGALRYAARTGDWNAPETVASSATQQSGITVETSGRIHVIFTEAGGGGDSDRRIAYRTRAAWNAPWSNTDILSETGNMLEPRIAWANGRIVAAWNDRSSAPARIYVMQNFGTGWRDRQAWTDGFKAFSPWIVQGANTVAYLSFRNADTDQIHFSIYISNSGQPSTPAPSEPPLPPPPPPGPNPAQSTAPILGASYFPETGHNLGGSFRAYWLANGGLATFGLPITEEFTEIGGDGKPYTVQYFERNRFEFHPENAPPYDVLLGLLGRQELVSRGWLLP</sequence>
<evidence type="ECO:0000313" key="3">
    <source>
        <dbReference type="EMBL" id="CAA9575159.1"/>
    </source>
</evidence>
<feature type="region of interest" description="Disordered" evidence="1">
    <location>
        <begin position="385"/>
        <end position="419"/>
    </location>
</feature>
<evidence type="ECO:0000256" key="1">
    <source>
        <dbReference type="SAM" id="MobiDB-lite"/>
    </source>
</evidence>
<name>A0A6J4VJ49_9BACT</name>
<feature type="signal peptide" evidence="2">
    <location>
        <begin position="1"/>
        <end position="31"/>
    </location>
</feature>